<keyword evidence="2" id="KW-1185">Reference proteome</keyword>
<evidence type="ECO:0000313" key="1">
    <source>
        <dbReference type="EMBL" id="ARF54958.1"/>
    </source>
</evidence>
<dbReference type="EMBL" id="CP020569">
    <property type="protein sequence ID" value="ARF54958.1"/>
    <property type="molecule type" value="Genomic_DNA"/>
</dbReference>
<sequence length="190" mass="21761">MNERLPIAELELLRQFEQRDPGGWYAEGFELYGPAEYGRTSGIDTWSKDPQFLHAFLAFATANHSGSIYALWRLDGHTDDGTDLATLPVVVFGDEGGVHVVARSLRELFQLLTCDARMWATDECAYFYADEIDEVDEDHEPSRRHPEYVDWLKREFGLDPVADPDGAIDAAQDELGERFDAWMRRYVDDH</sequence>
<dbReference type="AlphaFoldDB" id="A0A1V0TQA2"/>
<dbReference type="KEGG" id="sgv:B1H19_12715"/>
<organism evidence="1 2">
    <name type="scientific">Streptomyces gilvosporeus</name>
    <dbReference type="NCBI Taxonomy" id="553510"/>
    <lineage>
        <taxon>Bacteria</taxon>
        <taxon>Bacillati</taxon>
        <taxon>Actinomycetota</taxon>
        <taxon>Actinomycetes</taxon>
        <taxon>Kitasatosporales</taxon>
        <taxon>Streptomycetaceae</taxon>
        <taxon>Streptomyces</taxon>
    </lineage>
</organism>
<protein>
    <submittedName>
        <fullName evidence="1">Uncharacterized protein</fullName>
    </submittedName>
</protein>
<dbReference type="Proteomes" id="UP000192726">
    <property type="component" value="Chromosome"/>
</dbReference>
<evidence type="ECO:0000313" key="2">
    <source>
        <dbReference type="Proteomes" id="UP000192726"/>
    </source>
</evidence>
<proteinExistence type="predicted"/>
<name>A0A1V0TQA2_9ACTN</name>
<reference evidence="1 2" key="1">
    <citation type="submission" date="2017-04" db="EMBL/GenBank/DDBJ databases">
        <title>Complete Genome Sequence of Streptomyces gilvosporeus F607, a Capable Producer of Natamycin.</title>
        <authorList>
            <person name="Zong G."/>
            <person name="Zhong C."/>
            <person name="Fu J."/>
            <person name="Qin R."/>
            <person name="Cao G."/>
        </authorList>
    </citation>
    <scope>NUCLEOTIDE SEQUENCE [LARGE SCALE GENOMIC DNA]</scope>
    <source>
        <strain evidence="1 2">F607</strain>
    </source>
</reference>
<accession>A0A1V0TQA2</accession>
<gene>
    <name evidence="1" type="ORF">B1H19_12715</name>
</gene>
<dbReference type="RefSeq" id="WP_083104829.1">
    <property type="nucleotide sequence ID" value="NZ_CP020569.1"/>
</dbReference>